<dbReference type="Proteomes" id="UP000515135">
    <property type="component" value="Unplaced"/>
</dbReference>
<gene>
    <name evidence="5" type="primary">LOC109477951</name>
</gene>
<dbReference type="PROSITE" id="PS50097">
    <property type="entry name" value="BTB"/>
    <property type="match status" value="1"/>
</dbReference>
<feature type="domain" description="BTB" evidence="3">
    <location>
        <begin position="32"/>
        <end position="98"/>
    </location>
</feature>
<organism evidence="4 5">
    <name type="scientific">Branchiostoma belcheri</name>
    <name type="common">Amphioxus</name>
    <dbReference type="NCBI Taxonomy" id="7741"/>
    <lineage>
        <taxon>Eukaryota</taxon>
        <taxon>Metazoa</taxon>
        <taxon>Chordata</taxon>
        <taxon>Cephalochordata</taxon>
        <taxon>Leptocardii</taxon>
        <taxon>Amphioxiformes</taxon>
        <taxon>Branchiostomatidae</taxon>
        <taxon>Branchiostoma</taxon>
    </lineage>
</organism>
<dbReference type="InterPro" id="IPR006652">
    <property type="entry name" value="Kelch_1"/>
</dbReference>
<protein>
    <submittedName>
        <fullName evidence="5">Kelch-like protein 12</fullName>
    </submittedName>
</protein>
<dbReference type="AlphaFoldDB" id="A0A6P4ZVJ6"/>
<dbReference type="Pfam" id="PF01344">
    <property type="entry name" value="Kelch_1"/>
    <property type="match status" value="2"/>
</dbReference>
<dbReference type="Gene3D" id="3.30.710.10">
    <property type="entry name" value="Potassium Channel Kv1.1, Chain A"/>
    <property type="match status" value="1"/>
</dbReference>
<dbReference type="OrthoDB" id="6482909at2759"/>
<accession>A0A6P4ZVJ6</accession>
<dbReference type="SUPFAM" id="SSF54695">
    <property type="entry name" value="POZ domain"/>
    <property type="match status" value="1"/>
</dbReference>
<dbReference type="InterPro" id="IPR015915">
    <property type="entry name" value="Kelch-typ_b-propeller"/>
</dbReference>
<dbReference type="SMART" id="SM00612">
    <property type="entry name" value="Kelch"/>
    <property type="match status" value="2"/>
</dbReference>
<dbReference type="SUPFAM" id="SSF117281">
    <property type="entry name" value="Kelch motif"/>
    <property type="match status" value="1"/>
</dbReference>
<evidence type="ECO:0000313" key="4">
    <source>
        <dbReference type="Proteomes" id="UP000515135"/>
    </source>
</evidence>
<evidence type="ECO:0000256" key="1">
    <source>
        <dbReference type="ARBA" id="ARBA00022441"/>
    </source>
</evidence>
<dbReference type="PANTHER" id="PTHR24412:SF272">
    <property type="entry name" value="KELCH-LIKE PROTEIN DIABLO"/>
    <property type="match status" value="1"/>
</dbReference>
<dbReference type="SMART" id="SM00225">
    <property type="entry name" value="BTB"/>
    <property type="match status" value="1"/>
</dbReference>
<dbReference type="Pfam" id="PF00651">
    <property type="entry name" value="BTB"/>
    <property type="match status" value="1"/>
</dbReference>
<dbReference type="InterPro" id="IPR011333">
    <property type="entry name" value="SKP1/BTB/POZ_sf"/>
</dbReference>
<name>A0A6P4ZVJ6_BRABE</name>
<reference evidence="5" key="1">
    <citation type="submission" date="2025-08" db="UniProtKB">
        <authorList>
            <consortium name="RefSeq"/>
        </authorList>
    </citation>
    <scope>IDENTIFICATION</scope>
    <source>
        <tissue evidence="5">Gonad</tissue>
    </source>
</reference>
<keyword evidence="4" id="KW-1185">Reference proteome</keyword>
<dbReference type="InterPro" id="IPR000210">
    <property type="entry name" value="BTB/POZ_dom"/>
</dbReference>
<dbReference type="KEGG" id="bbel:109477951"/>
<dbReference type="GeneID" id="109477951"/>
<sequence>MPRSRRDLFNNYAHARELLAELASQRETREFLDVVVQVEGKEFPCHRAVLASTRYFKTMLSSNLSESDSEVIQLCGIDSTSFSKILDFLYTGEIRIGKDDVQDILQTAHMLQLEKIVEYCREFIQDNLCQSNCLGVMSLADLYGFSALKKKARDMSVASAGRHLYVTGGRVYPLLGQGPHSAPSKQAFRYDFPSDTWLRLPDMPRGRARHQSVVVDGKLFVVGGDAEATSSMTMDCYDPVEGAWIKILVRPPLRTASTLKVTAFRDKVLFIEVQKGTDDRPIDVRFSSSLLLDARRGYRIHGQRSRNQEKLCVHSLDVKTNVWRRADTYVPRRSVERVDIIATTVQGKLYIRTSCTKYDGLYIFDAEEETLSKGNERDWKEDAYVFRSFRCMNGQGIVGTIFNYNYAYGHMLPRRTPLPFAILGHSFLQTTKSSVGWYCRDLEALEKEEVIN</sequence>
<keyword evidence="1" id="KW-0880">Kelch repeat</keyword>
<dbReference type="Gene3D" id="2.120.10.80">
    <property type="entry name" value="Kelch-type beta propeller"/>
    <property type="match status" value="1"/>
</dbReference>
<keyword evidence="2" id="KW-0677">Repeat</keyword>
<evidence type="ECO:0000313" key="5">
    <source>
        <dbReference type="RefSeq" id="XP_019634967.1"/>
    </source>
</evidence>
<dbReference type="RefSeq" id="XP_019634967.1">
    <property type="nucleotide sequence ID" value="XM_019779408.1"/>
</dbReference>
<dbReference type="PANTHER" id="PTHR24412">
    <property type="entry name" value="KELCH PROTEIN"/>
    <property type="match status" value="1"/>
</dbReference>
<proteinExistence type="predicted"/>
<evidence type="ECO:0000256" key="2">
    <source>
        <dbReference type="ARBA" id="ARBA00022737"/>
    </source>
</evidence>
<evidence type="ECO:0000259" key="3">
    <source>
        <dbReference type="PROSITE" id="PS50097"/>
    </source>
</evidence>